<dbReference type="InParanoid" id="A0A059CS78"/>
<feature type="non-terminal residue" evidence="1">
    <location>
        <position position="1"/>
    </location>
</feature>
<gene>
    <name evidence="1" type="ORF">EUGRSUZ_C021721</name>
</gene>
<reference evidence="1" key="1">
    <citation type="submission" date="2013-07" db="EMBL/GenBank/DDBJ databases">
        <title>The genome of Eucalyptus grandis.</title>
        <authorList>
            <person name="Schmutz J."/>
            <person name="Hayes R."/>
            <person name="Myburg A."/>
            <person name="Tuskan G."/>
            <person name="Grattapaglia D."/>
            <person name="Rokhsar D.S."/>
        </authorList>
    </citation>
    <scope>NUCLEOTIDE SEQUENCE</scope>
    <source>
        <tissue evidence="1">Leaf extractions</tissue>
    </source>
</reference>
<dbReference type="AlphaFoldDB" id="A0A059CS78"/>
<accession>A0A059CS78</accession>
<proteinExistence type="predicted"/>
<sequence>PTNRMFPVSCSCCFGQIKRHGLPRRKKSYVH</sequence>
<dbReference type="EMBL" id="KK198755">
    <property type="protein sequence ID" value="KCW80800.1"/>
    <property type="molecule type" value="Genomic_DNA"/>
</dbReference>
<protein>
    <submittedName>
        <fullName evidence="1">Uncharacterized protein</fullName>
    </submittedName>
</protein>
<organism evidence="1">
    <name type="scientific">Eucalyptus grandis</name>
    <name type="common">Flooded gum</name>
    <dbReference type="NCBI Taxonomy" id="71139"/>
    <lineage>
        <taxon>Eukaryota</taxon>
        <taxon>Viridiplantae</taxon>
        <taxon>Streptophyta</taxon>
        <taxon>Embryophyta</taxon>
        <taxon>Tracheophyta</taxon>
        <taxon>Spermatophyta</taxon>
        <taxon>Magnoliopsida</taxon>
        <taxon>eudicotyledons</taxon>
        <taxon>Gunneridae</taxon>
        <taxon>Pentapetalae</taxon>
        <taxon>rosids</taxon>
        <taxon>malvids</taxon>
        <taxon>Myrtales</taxon>
        <taxon>Myrtaceae</taxon>
        <taxon>Myrtoideae</taxon>
        <taxon>Eucalypteae</taxon>
        <taxon>Eucalyptus</taxon>
    </lineage>
</organism>
<name>A0A059CS78_EUCGR</name>
<evidence type="ECO:0000313" key="1">
    <source>
        <dbReference type="EMBL" id="KCW80800.1"/>
    </source>
</evidence>
<dbReference type="Gramene" id="KCW80800">
    <property type="protein sequence ID" value="KCW80800"/>
    <property type="gene ID" value="EUGRSUZ_C021721"/>
</dbReference>